<proteinExistence type="predicted"/>
<dbReference type="PROSITE" id="PS00233">
    <property type="entry name" value="CHIT_BIND_RR_1"/>
    <property type="match status" value="1"/>
</dbReference>
<feature type="chain" id="PRO_5045825301" evidence="4">
    <location>
        <begin position="25"/>
        <end position="140"/>
    </location>
</feature>
<organism evidence="5 6">
    <name type="scientific">Bicyclus anynana</name>
    <name type="common">Squinting bush brown butterfly</name>
    <dbReference type="NCBI Taxonomy" id="110368"/>
    <lineage>
        <taxon>Eukaryota</taxon>
        <taxon>Metazoa</taxon>
        <taxon>Ecdysozoa</taxon>
        <taxon>Arthropoda</taxon>
        <taxon>Hexapoda</taxon>
        <taxon>Insecta</taxon>
        <taxon>Pterygota</taxon>
        <taxon>Neoptera</taxon>
        <taxon>Endopterygota</taxon>
        <taxon>Lepidoptera</taxon>
        <taxon>Glossata</taxon>
        <taxon>Ditrysia</taxon>
        <taxon>Papilionoidea</taxon>
        <taxon>Nymphalidae</taxon>
        <taxon>Satyrinae</taxon>
        <taxon>Satyrini</taxon>
        <taxon>Mycalesina</taxon>
        <taxon>Bicyclus</taxon>
    </lineage>
</organism>
<dbReference type="PANTHER" id="PTHR10380">
    <property type="entry name" value="CUTICLE PROTEIN"/>
    <property type="match status" value="1"/>
</dbReference>
<dbReference type="Proteomes" id="UP001652582">
    <property type="component" value="Chromosome 14"/>
</dbReference>
<accession>A0ABM3LQT2</accession>
<evidence type="ECO:0000313" key="5">
    <source>
        <dbReference type="Proteomes" id="UP001652582"/>
    </source>
</evidence>
<reference evidence="6" key="1">
    <citation type="submission" date="2025-08" db="UniProtKB">
        <authorList>
            <consortium name="RefSeq"/>
        </authorList>
    </citation>
    <scope>IDENTIFICATION</scope>
</reference>
<dbReference type="InterPro" id="IPR031311">
    <property type="entry name" value="CHIT_BIND_RR_consensus"/>
</dbReference>
<gene>
    <name evidence="6" type="primary">LOC112050589</name>
</gene>
<feature type="signal peptide" evidence="4">
    <location>
        <begin position="1"/>
        <end position="24"/>
    </location>
</feature>
<name>A0ABM3LQT2_BICAN</name>
<protein>
    <submittedName>
        <fullName evidence="6">Larval cuticle protein LCP-17-like isoform X1</fullName>
    </submittedName>
</protein>
<evidence type="ECO:0000256" key="3">
    <source>
        <dbReference type="PROSITE-ProRule" id="PRU00497"/>
    </source>
</evidence>
<evidence type="ECO:0000256" key="1">
    <source>
        <dbReference type="ARBA" id="ARBA00022460"/>
    </source>
</evidence>
<dbReference type="InterPro" id="IPR050468">
    <property type="entry name" value="Cuticle_Struct_Prot"/>
</dbReference>
<dbReference type="GeneID" id="112050589"/>
<evidence type="ECO:0000256" key="2">
    <source>
        <dbReference type="ARBA" id="ARBA00022729"/>
    </source>
</evidence>
<dbReference type="Pfam" id="PF00379">
    <property type="entry name" value="Chitin_bind_4"/>
    <property type="match status" value="1"/>
</dbReference>
<dbReference type="PANTHER" id="PTHR10380:SF238">
    <property type="entry name" value="CUTICULAR PROTEIN 65EA-RELATED"/>
    <property type="match status" value="1"/>
</dbReference>
<keyword evidence="5" id="KW-1185">Reference proteome</keyword>
<dbReference type="InterPro" id="IPR000618">
    <property type="entry name" value="Insect_cuticle"/>
</dbReference>
<keyword evidence="1 3" id="KW-0193">Cuticle</keyword>
<evidence type="ECO:0000313" key="6">
    <source>
        <dbReference type="RefSeq" id="XP_052741400.1"/>
    </source>
</evidence>
<keyword evidence="2 4" id="KW-0732">Signal</keyword>
<sequence length="140" mass="15031">MQPVFLPPFHKFLVVLALVACAAADVPHVLSPDYESPIVKSTYEISPDGNAFQYAYETGNQISAQAAGAFINTAEGPALEVKGAYDYIAPDGTPVHTTYVANDQGYVATGSHIPSVPEAIVRSLEYIRAHAPVPERVYKP</sequence>
<evidence type="ECO:0000256" key="4">
    <source>
        <dbReference type="SAM" id="SignalP"/>
    </source>
</evidence>
<dbReference type="PROSITE" id="PS51155">
    <property type="entry name" value="CHIT_BIND_RR_2"/>
    <property type="match status" value="1"/>
</dbReference>
<dbReference type="RefSeq" id="XP_052741400.1">
    <property type="nucleotide sequence ID" value="XM_052885440.1"/>
</dbReference>